<comment type="caution">
    <text evidence="3">The sequence shown here is derived from an EMBL/GenBank/DDBJ whole genome shotgun (WGS) entry which is preliminary data.</text>
</comment>
<dbReference type="Gene3D" id="3.90.190.10">
    <property type="entry name" value="Protein tyrosine phosphatase superfamily"/>
    <property type="match status" value="1"/>
</dbReference>
<dbReference type="AlphaFoldDB" id="A0A7K6U9U2"/>
<keyword evidence="1" id="KW-0378">Hydrolase</keyword>
<feature type="non-terminal residue" evidence="3">
    <location>
        <position position="81"/>
    </location>
</feature>
<reference evidence="3 4" key="1">
    <citation type="submission" date="2019-09" db="EMBL/GenBank/DDBJ databases">
        <title>Bird 10,000 Genomes (B10K) Project - Family phase.</title>
        <authorList>
            <person name="Zhang G."/>
        </authorList>
    </citation>
    <scope>NUCLEOTIDE SEQUENCE [LARGE SCALE GENOMIC DNA]</scope>
    <source>
        <strain evidence="3">B10K-DU-029-76</strain>
        <tissue evidence="3">Heart</tissue>
    </source>
</reference>
<dbReference type="InterPro" id="IPR003595">
    <property type="entry name" value="Tyr_Pase_cat"/>
</dbReference>
<dbReference type="InterPro" id="IPR050561">
    <property type="entry name" value="PTP"/>
</dbReference>
<dbReference type="InterPro" id="IPR057023">
    <property type="entry name" value="PTP-SAK"/>
</dbReference>
<protein>
    <submittedName>
        <fullName evidence="3">DUS23 phosphatase</fullName>
    </submittedName>
</protein>
<feature type="non-terminal residue" evidence="3">
    <location>
        <position position="1"/>
    </location>
</feature>
<dbReference type="FunFam" id="3.90.190.10:FF:000157">
    <property type="entry name" value="Protein-tyrosine phosphatase"/>
    <property type="match status" value="1"/>
</dbReference>
<sequence>APEQIQSFLRLVEEANARGEAVAVHCMLGHGRTGTMLACYLGKARGMTGADAIREIRRLRPGSIETREQEDAVIRFCQRLR</sequence>
<dbReference type="SUPFAM" id="SSF52799">
    <property type="entry name" value="(Phosphotyrosine protein) phosphatases II"/>
    <property type="match status" value="1"/>
</dbReference>
<name>A0A7K6U9U2_9AVES</name>
<keyword evidence="4" id="KW-1185">Reference proteome</keyword>
<dbReference type="InterPro" id="IPR029021">
    <property type="entry name" value="Prot-tyrosine_phosphatase-like"/>
</dbReference>
<feature type="domain" description="Tyrosine specific protein phosphatases" evidence="2">
    <location>
        <begin position="6"/>
        <end position="71"/>
    </location>
</feature>
<evidence type="ECO:0000313" key="4">
    <source>
        <dbReference type="Proteomes" id="UP000559068"/>
    </source>
</evidence>
<dbReference type="InterPro" id="IPR000387">
    <property type="entry name" value="Tyr_Pase_dom"/>
</dbReference>
<dbReference type="OrthoDB" id="432447at2759"/>
<dbReference type="EMBL" id="VZRW01008722">
    <property type="protein sequence ID" value="NWX19603.1"/>
    <property type="molecule type" value="Genomic_DNA"/>
</dbReference>
<dbReference type="InterPro" id="IPR016130">
    <property type="entry name" value="Tyr_Pase_AS"/>
</dbReference>
<dbReference type="PROSITE" id="PS00383">
    <property type="entry name" value="TYR_PHOSPHATASE_1"/>
    <property type="match status" value="1"/>
</dbReference>
<organism evidence="3 4">
    <name type="scientific">Aegotheles bennettii</name>
    <dbReference type="NCBI Taxonomy" id="48278"/>
    <lineage>
        <taxon>Eukaryota</taxon>
        <taxon>Metazoa</taxon>
        <taxon>Chordata</taxon>
        <taxon>Craniata</taxon>
        <taxon>Vertebrata</taxon>
        <taxon>Euteleostomi</taxon>
        <taxon>Archelosauria</taxon>
        <taxon>Archosauria</taxon>
        <taxon>Dinosauria</taxon>
        <taxon>Saurischia</taxon>
        <taxon>Theropoda</taxon>
        <taxon>Coelurosauria</taxon>
        <taxon>Aves</taxon>
        <taxon>Neognathae</taxon>
        <taxon>Neoaves</taxon>
        <taxon>Strisores</taxon>
        <taxon>Caprimulgiformes</taxon>
        <taxon>Aegothelidae</taxon>
        <taxon>Aegotheles</taxon>
    </lineage>
</organism>
<evidence type="ECO:0000259" key="2">
    <source>
        <dbReference type="PROSITE" id="PS50056"/>
    </source>
</evidence>
<dbReference type="Proteomes" id="UP000559068">
    <property type="component" value="Unassembled WGS sequence"/>
</dbReference>
<dbReference type="PROSITE" id="PS50056">
    <property type="entry name" value="TYR_PHOSPHATASE_2"/>
    <property type="match status" value="1"/>
</dbReference>
<proteinExistence type="predicted"/>
<accession>A0A7K6U9U2</accession>
<evidence type="ECO:0000256" key="1">
    <source>
        <dbReference type="ARBA" id="ARBA00022801"/>
    </source>
</evidence>
<gene>
    <name evidence="3" type="primary">Dusp23</name>
    <name evidence="3" type="ORF">AEGBEN_R01028</name>
</gene>
<evidence type="ECO:0000313" key="3">
    <source>
        <dbReference type="EMBL" id="NWX19603.1"/>
    </source>
</evidence>
<dbReference type="SMART" id="SM00404">
    <property type="entry name" value="PTPc_motif"/>
    <property type="match status" value="1"/>
</dbReference>
<dbReference type="Pfam" id="PF22784">
    <property type="entry name" value="PTP-SAK"/>
    <property type="match status" value="1"/>
</dbReference>
<dbReference type="PANTHER" id="PTHR23339">
    <property type="entry name" value="TYROSINE SPECIFIC PROTEIN PHOSPHATASE AND DUAL SPECIFICITY PROTEIN PHOSPHATASE"/>
    <property type="match status" value="1"/>
</dbReference>
<dbReference type="GO" id="GO:0016791">
    <property type="term" value="F:phosphatase activity"/>
    <property type="evidence" value="ECO:0007669"/>
    <property type="project" value="UniProtKB-ARBA"/>
</dbReference>